<sequence>MFSQRYISVLGLFLSGRVFAASPASKDVAGYAYGQSIPVSCLNRTIDSGEHIRDNLGRLQYIPFPTCNETGLPLALSYGVTETISCTIDSLPDELYHLLEYYVHSDAPLTCRVPTIPLDGNTDLSSEYNVVDVSGDGSSNSNGGSGTDNGPPYTPLTIALQGTLQLSHLHIWTDMNVIMHRLSSIESPRKEEALSSVTAAKKRKQKPPPRSAKSPGYIVAGTAYSLPELHAQITDGKELSDEEEDAAIIENARNPWTAGHGSKVIRGQRLTFKFRVSWVSGADSLGWLDHEYDLPHIHGHDSGSSTFLGLLTKLVFFVMAAGIGALFASYWQRVVRRGGGGGPGAWRGEGILGRPMTTTIKTRRGSNSGVTYGNSGRSNGYGGYSPASSVTGTPVNGGGYGYGGYGKKD</sequence>
<dbReference type="PANTHER" id="PTHR40368:SF1">
    <property type="entry name" value="YALI0F14399P"/>
    <property type="match status" value="1"/>
</dbReference>
<feature type="region of interest" description="Disordered" evidence="1">
    <location>
        <begin position="189"/>
        <end position="216"/>
    </location>
</feature>
<keyword evidence="2" id="KW-0472">Membrane</keyword>
<feature type="transmembrane region" description="Helical" evidence="2">
    <location>
        <begin position="307"/>
        <end position="328"/>
    </location>
</feature>
<feature type="region of interest" description="Disordered" evidence="1">
    <location>
        <begin position="130"/>
        <end position="154"/>
    </location>
</feature>
<keyword evidence="2" id="KW-1133">Transmembrane helix</keyword>
<evidence type="ECO:0000313" key="4">
    <source>
        <dbReference type="EMBL" id="GAM40229.1"/>
    </source>
</evidence>
<organism evidence="4 5">
    <name type="scientific">Talaromyces pinophilus</name>
    <name type="common">Penicillium pinophilum</name>
    <dbReference type="NCBI Taxonomy" id="128442"/>
    <lineage>
        <taxon>Eukaryota</taxon>
        <taxon>Fungi</taxon>
        <taxon>Dikarya</taxon>
        <taxon>Ascomycota</taxon>
        <taxon>Pezizomycotina</taxon>
        <taxon>Eurotiomycetes</taxon>
        <taxon>Eurotiomycetidae</taxon>
        <taxon>Eurotiales</taxon>
        <taxon>Trichocomaceae</taxon>
        <taxon>Talaromyces</taxon>
        <taxon>Talaromyces sect. Talaromyces</taxon>
    </lineage>
</organism>
<evidence type="ECO:0000256" key="1">
    <source>
        <dbReference type="SAM" id="MobiDB-lite"/>
    </source>
</evidence>
<reference evidence="5" key="1">
    <citation type="journal article" date="2015" name="Genome Announc.">
        <title>Draft genome sequence of Talaromyces cellulolyticus strain Y-94, a source of lignocellulosic biomass-degrading enzymes.</title>
        <authorList>
            <person name="Fujii T."/>
            <person name="Koike H."/>
            <person name="Sawayama S."/>
            <person name="Yano S."/>
            <person name="Inoue H."/>
        </authorList>
    </citation>
    <scope>NUCLEOTIDE SEQUENCE [LARGE SCALE GENOMIC DNA]</scope>
    <source>
        <strain evidence="5">Y-94</strain>
    </source>
</reference>
<feature type="chain" id="PRO_5002120779" evidence="3">
    <location>
        <begin position="21"/>
        <end position="409"/>
    </location>
</feature>
<evidence type="ECO:0000256" key="2">
    <source>
        <dbReference type="SAM" id="Phobius"/>
    </source>
</evidence>
<evidence type="ECO:0000313" key="5">
    <source>
        <dbReference type="Proteomes" id="UP000053095"/>
    </source>
</evidence>
<evidence type="ECO:0000256" key="3">
    <source>
        <dbReference type="SAM" id="SignalP"/>
    </source>
</evidence>
<name>A0A0B8N140_TALPI</name>
<keyword evidence="2" id="KW-0812">Transmembrane</keyword>
<dbReference type="Proteomes" id="UP000053095">
    <property type="component" value="Unassembled WGS sequence"/>
</dbReference>
<dbReference type="AlphaFoldDB" id="A0A0B8N140"/>
<proteinExistence type="predicted"/>
<gene>
    <name evidence="4" type="ORF">TCE0_038f12410</name>
</gene>
<protein>
    <submittedName>
        <fullName evidence="4">Uncharacterized protein</fullName>
    </submittedName>
</protein>
<keyword evidence="5" id="KW-1185">Reference proteome</keyword>
<feature type="compositionally biased region" description="Low complexity" evidence="1">
    <location>
        <begin position="130"/>
        <end position="142"/>
    </location>
</feature>
<keyword evidence="3" id="KW-0732">Signal</keyword>
<dbReference type="EMBL" id="DF933834">
    <property type="protein sequence ID" value="GAM40229.1"/>
    <property type="molecule type" value="Genomic_DNA"/>
</dbReference>
<accession>A0A0B8N140</accession>
<feature type="signal peptide" evidence="3">
    <location>
        <begin position="1"/>
        <end position="20"/>
    </location>
</feature>
<dbReference type="PANTHER" id="PTHR40368">
    <property type="entry name" value="YALI0F14399P"/>
    <property type="match status" value="1"/>
</dbReference>